<dbReference type="OrthoDB" id="5317514at2759"/>
<evidence type="ECO:0000313" key="1">
    <source>
        <dbReference type="EMBL" id="GCB85513.1"/>
    </source>
</evidence>
<protein>
    <submittedName>
        <fullName evidence="1">Uncharacterized protein</fullName>
    </submittedName>
</protein>
<reference evidence="1 2" key="1">
    <citation type="journal article" date="2018" name="Nat. Ecol. Evol.">
        <title>Shark genomes provide insights into elasmobranch evolution and the origin of vertebrates.</title>
        <authorList>
            <person name="Hara Y"/>
            <person name="Yamaguchi K"/>
            <person name="Onimaru K"/>
            <person name="Kadota M"/>
            <person name="Koyanagi M"/>
            <person name="Keeley SD"/>
            <person name="Tatsumi K"/>
            <person name="Tanaka K"/>
            <person name="Motone F"/>
            <person name="Kageyama Y"/>
            <person name="Nozu R"/>
            <person name="Adachi N"/>
            <person name="Nishimura O"/>
            <person name="Nakagawa R"/>
            <person name="Tanegashima C"/>
            <person name="Kiyatake I"/>
            <person name="Matsumoto R"/>
            <person name="Murakumo K"/>
            <person name="Nishida K"/>
            <person name="Terakita A"/>
            <person name="Kuratani S"/>
            <person name="Sato K"/>
            <person name="Hyodo S Kuraku.S."/>
        </authorList>
    </citation>
    <scope>NUCLEOTIDE SEQUENCE [LARGE SCALE GENOMIC DNA]</scope>
</reference>
<comment type="caution">
    <text evidence="1">The sequence shown here is derived from an EMBL/GenBank/DDBJ whole genome shotgun (WGS) entry which is preliminary data.</text>
</comment>
<dbReference type="AlphaFoldDB" id="A0A401QJH7"/>
<accession>A0A401QJH7</accession>
<sequence>ISFDINFDFNVNKPQQETYVNFYAKSESHEVPETISDNKANVSFTVQYDTEILFSRYGAYSQLSSILLQFTIELTFQ</sequence>
<dbReference type="EMBL" id="BFAA01167338">
    <property type="protein sequence ID" value="GCB85513.1"/>
    <property type="molecule type" value="Genomic_DNA"/>
</dbReference>
<feature type="non-terminal residue" evidence="1">
    <location>
        <position position="1"/>
    </location>
</feature>
<name>A0A401QJH7_SCYTO</name>
<organism evidence="1 2">
    <name type="scientific">Scyliorhinus torazame</name>
    <name type="common">Cloudy catshark</name>
    <name type="synonym">Catulus torazame</name>
    <dbReference type="NCBI Taxonomy" id="75743"/>
    <lineage>
        <taxon>Eukaryota</taxon>
        <taxon>Metazoa</taxon>
        <taxon>Chordata</taxon>
        <taxon>Craniata</taxon>
        <taxon>Vertebrata</taxon>
        <taxon>Chondrichthyes</taxon>
        <taxon>Elasmobranchii</taxon>
        <taxon>Galeomorphii</taxon>
        <taxon>Galeoidea</taxon>
        <taxon>Carcharhiniformes</taxon>
        <taxon>Scyliorhinidae</taxon>
        <taxon>Scyliorhinus</taxon>
    </lineage>
</organism>
<dbReference type="Proteomes" id="UP000288216">
    <property type="component" value="Unassembled WGS sequence"/>
</dbReference>
<gene>
    <name evidence="1" type="ORF">scyTo_0026182</name>
</gene>
<keyword evidence="2" id="KW-1185">Reference proteome</keyword>
<evidence type="ECO:0000313" key="2">
    <source>
        <dbReference type="Proteomes" id="UP000288216"/>
    </source>
</evidence>
<proteinExistence type="predicted"/>